<dbReference type="AlphaFoldDB" id="A0A813M828"/>
<name>A0A813M828_9BILA</name>
<evidence type="ECO:0000313" key="1">
    <source>
        <dbReference type="EMBL" id="CAF0709523.1"/>
    </source>
</evidence>
<accession>A0A813M828</accession>
<gene>
    <name evidence="1" type="ORF">OXX778_LOCUS810</name>
</gene>
<proteinExistence type="predicted"/>
<dbReference type="EMBL" id="CAJNOC010000045">
    <property type="protein sequence ID" value="CAF0709523.1"/>
    <property type="molecule type" value="Genomic_DNA"/>
</dbReference>
<comment type="caution">
    <text evidence="1">The sequence shown here is derived from an EMBL/GenBank/DDBJ whole genome shotgun (WGS) entry which is preliminary data.</text>
</comment>
<dbReference type="OrthoDB" id="9998312at2759"/>
<evidence type="ECO:0000313" key="2">
    <source>
        <dbReference type="Proteomes" id="UP000663879"/>
    </source>
</evidence>
<protein>
    <submittedName>
        <fullName evidence="1">Uncharacterized protein</fullName>
    </submittedName>
</protein>
<reference evidence="1" key="1">
    <citation type="submission" date="2021-02" db="EMBL/GenBank/DDBJ databases">
        <authorList>
            <person name="Nowell W R."/>
        </authorList>
    </citation>
    <scope>NUCLEOTIDE SEQUENCE</scope>
    <source>
        <strain evidence="1">Ploen Becks lab</strain>
    </source>
</reference>
<sequence>MNSNAADSNEKDVLYDSLSELRKKCPKYERKIIKPARLKNPNKKITKQLTCVLNSLFYTNGKNLDNNENNSEIQDYQDLKKCLFDKLVSKNDYDDKVLVQSDVITIDIDPQSTYLPLMCKLMIICEGAIVERGKCMLVRDVTTQFGNEEISFKINQIQNNVQTQKEFINQGIQTETVEKLKKSEEEIFNGLKIIQDDLNSKFSNSKNNYQNSIRESHHDINELWSIPYYQYQKKKFNKQDFTINTTEEDILNYYRSLETKNENSRQRIPSFRNEMYMLVNNDNRMVKNSNYDQSHFLNRSSLMNETYKIRKSFIEERFSCFEAEVVITDKCETSLDHHIFPISNSSNFYEVQEFNTRSVPKSITFHEKSQLEPSFRITEESEDKRRSHRSSVTNLIMMQVKNGRIV</sequence>
<dbReference type="Proteomes" id="UP000663879">
    <property type="component" value="Unassembled WGS sequence"/>
</dbReference>
<organism evidence="1 2">
    <name type="scientific">Brachionus calyciflorus</name>
    <dbReference type="NCBI Taxonomy" id="104777"/>
    <lineage>
        <taxon>Eukaryota</taxon>
        <taxon>Metazoa</taxon>
        <taxon>Spiralia</taxon>
        <taxon>Gnathifera</taxon>
        <taxon>Rotifera</taxon>
        <taxon>Eurotatoria</taxon>
        <taxon>Monogononta</taxon>
        <taxon>Pseudotrocha</taxon>
        <taxon>Ploima</taxon>
        <taxon>Brachionidae</taxon>
        <taxon>Brachionus</taxon>
    </lineage>
</organism>
<keyword evidence="2" id="KW-1185">Reference proteome</keyword>